<sequence length="144" mass="16271">MNAIKIGDELTKNLSLLKVTLTNCNRLNYCDTALVDLERSRDEVLAVTKNITHIFNTIALGQDTWTKAELVDLFNREMSINMVRQYSIWVNTDGHHNWSLYGVGAGTSFEEACESFFNGLPINRKFDKTTMTVEGRAVKSHPGE</sequence>
<gene>
    <name evidence="1" type="ORF">LLCLJKAH_00309</name>
</gene>
<organism evidence="1 2">
    <name type="scientific">Klebsiella phage vB_KvM-Eowyn</name>
    <dbReference type="NCBI Taxonomy" id="2762819"/>
    <lineage>
        <taxon>Viruses</taxon>
        <taxon>Duplodnaviria</taxon>
        <taxon>Heunggongvirae</taxon>
        <taxon>Uroviricota</taxon>
        <taxon>Caudoviricetes</taxon>
        <taxon>Chimalliviridae</taxon>
        <taxon>Eowynvirus</taxon>
        <taxon>Eowynvirus eowyn</taxon>
    </lineage>
</organism>
<accession>A0A7R8R9S0</accession>
<dbReference type="EMBL" id="LR881104">
    <property type="protein sequence ID" value="CAD5236298.1"/>
    <property type="molecule type" value="Genomic_DNA"/>
</dbReference>
<protein>
    <submittedName>
        <fullName evidence="1">Uncharacterized protein</fullName>
    </submittedName>
</protein>
<dbReference type="Proteomes" id="UP000596247">
    <property type="component" value="Chromosome"/>
</dbReference>
<evidence type="ECO:0000313" key="2">
    <source>
        <dbReference type="Proteomes" id="UP000596247"/>
    </source>
</evidence>
<reference evidence="1 2" key="1">
    <citation type="submission" date="2020-09" db="EMBL/GenBank/DDBJ databases">
        <authorList>
            <person name="Jameson E."/>
        </authorList>
    </citation>
    <scope>NUCLEOTIDE SEQUENCE [LARGE SCALE GENOMIC DNA]</scope>
</reference>
<name>A0A7R8R9S0_9CAUD</name>
<keyword evidence="2" id="KW-1185">Reference proteome</keyword>
<proteinExistence type="predicted"/>
<evidence type="ECO:0000313" key="1">
    <source>
        <dbReference type="EMBL" id="CAD5236298.1"/>
    </source>
</evidence>